<feature type="binding site" evidence="5">
    <location>
        <position position="70"/>
    </location>
    <ligand>
        <name>substrate</name>
    </ligand>
</feature>
<dbReference type="InterPro" id="IPR005000">
    <property type="entry name" value="Aldolase/citrate-lyase_domain"/>
</dbReference>
<feature type="binding site" evidence="6">
    <location>
        <position position="128"/>
    </location>
    <ligand>
        <name>Mg(2+)</name>
        <dbReference type="ChEBI" id="CHEBI:18420"/>
    </ligand>
</feature>
<dbReference type="Gene3D" id="3.20.20.60">
    <property type="entry name" value="Phosphoenolpyruvate-binding domains"/>
    <property type="match status" value="1"/>
</dbReference>
<organism evidence="8 9">
    <name type="scientific">Nitrospirillum amazonense</name>
    <dbReference type="NCBI Taxonomy" id="28077"/>
    <lineage>
        <taxon>Bacteria</taxon>
        <taxon>Pseudomonadati</taxon>
        <taxon>Pseudomonadota</taxon>
        <taxon>Alphaproteobacteria</taxon>
        <taxon>Rhodospirillales</taxon>
        <taxon>Azospirillaceae</taxon>
        <taxon>Nitrospirillum</taxon>
    </lineage>
</organism>
<evidence type="ECO:0000256" key="3">
    <source>
        <dbReference type="ARBA" id="ARBA00022723"/>
    </source>
</evidence>
<dbReference type="AlphaFoldDB" id="A0A560J0G7"/>
<evidence type="ECO:0000256" key="4">
    <source>
        <dbReference type="ARBA" id="ARBA00022842"/>
    </source>
</evidence>
<reference evidence="8 9" key="1">
    <citation type="submission" date="2019-06" db="EMBL/GenBank/DDBJ databases">
        <title>Genomic Encyclopedia of Type Strains, Phase IV (KMG-V): Genome sequencing to study the core and pangenomes of soil and plant-associated prokaryotes.</title>
        <authorList>
            <person name="Whitman W."/>
        </authorList>
    </citation>
    <scope>NUCLEOTIDE SEQUENCE [LARGE SCALE GENOMIC DNA]</scope>
    <source>
        <strain evidence="8 9">BR 11140</strain>
    </source>
</reference>
<keyword evidence="8" id="KW-0456">Lyase</keyword>
<evidence type="ECO:0000256" key="6">
    <source>
        <dbReference type="PIRSR" id="PIRSR015582-2"/>
    </source>
</evidence>
<sequence>MPASVRPRRSALYMPGSNARALEKARELDADVLILDLEDAVAPDAKEQARAQVLAAVAAGGFGRREVLIRTNGLDTPWGHADLAAAARSGAHGVLIPKVESDEAVRQADRLLAAHGAPRELALWVMMETALGMLNAKEIAAASPRLAGLVLGTSDLAKELHAHHTPLRLPMITALGLCLLAARAHGLAILDGVHLDLDDDAGLDASCRQGVELGFDGKTLIHPKQLAAANAAFAPDAASLDRARRIIAAHAEAMARGKAVVLVDGRLVEALHVAEAHRLVALAEAISGTDLPAP</sequence>
<comment type="caution">
    <text evidence="8">The sequence shown here is derived from an EMBL/GenBank/DDBJ whole genome shotgun (WGS) entry which is preliminary data.</text>
</comment>
<feature type="domain" description="HpcH/HpaI aldolase/citrate lyase" evidence="7">
    <location>
        <begin position="9"/>
        <end position="223"/>
    </location>
</feature>
<evidence type="ECO:0000256" key="1">
    <source>
        <dbReference type="ARBA" id="ARBA00001946"/>
    </source>
</evidence>
<dbReference type="InterPro" id="IPR011206">
    <property type="entry name" value="Citrate_lyase_beta/mcl1/mcl2"/>
</dbReference>
<dbReference type="SUPFAM" id="SSF51621">
    <property type="entry name" value="Phosphoenolpyruvate/pyruvate domain"/>
    <property type="match status" value="1"/>
</dbReference>
<dbReference type="InterPro" id="IPR015813">
    <property type="entry name" value="Pyrv/PenolPyrv_kinase-like_dom"/>
</dbReference>
<dbReference type="PANTHER" id="PTHR32308">
    <property type="entry name" value="LYASE BETA SUBUNIT, PUTATIVE (AFU_ORTHOLOGUE AFUA_4G13030)-RELATED"/>
    <property type="match status" value="1"/>
</dbReference>
<dbReference type="EMBL" id="VITT01000005">
    <property type="protein sequence ID" value="TWB62120.1"/>
    <property type="molecule type" value="Genomic_DNA"/>
</dbReference>
<dbReference type="GO" id="GO:0016829">
    <property type="term" value="F:lyase activity"/>
    <property type="evidence" value="ECO:0007669"/>
    <property type="project" value="UniProtKB-KW"/>
</dbReference>
<dbReference type="PIRSF" id="PIRSF015582">
    <property type="entry name" value="Cit_lyase_B"/>
    <property type="match status" value="1"/>
</dbReference>
<dbReference type="InterPro" id="IPR040442">
    <property type="entry name" value="Pyrv_kinase-like_dom_sf"/>
</dbReference>
<proteinExistence type="inferred from homology"/>
<dbReference type="Proteomes" id="UP000318050">
    <property type="component" value="Unassembled WGS sequence"/>
</dbReference>
<comment type="similarity">
    <text evidence="2">Belongs to the HpcH/HpaI aldolase family.</text>
</comment>
<evidence type="ECO:0000313" key="8">
    <source>
        <dbReference type="EMBL" id="TWB62120.1"/>
    </source>
</evidence>
<comment type="cofactor">
    <cofactor evidence="1">
        <name>Mg(2+)</name>
        <dbReference type="ChEBI" id="CHEBI:18420"/>
    </cofactor>
</comment>
<evidence type="ECO:0000256" key="5">
    <source>
        <dbReference type="PIRSR" id="PIRSR015582-1"/>
    </source>
</evidence>
<dbReference type="PANTHER" id="PTHR32308:SF10">
    <property type="entry name" value="CITRATE LYASE SUBUNIT BETA"/>
    <property type="match status" value="1"/>
</dbReference>
<evidence type="ECO:0000256" key="2">
    <source>
        <dbReference type="ARBA" id="ARBA00005568"/>
    </source>
</evidence>
<evidence type="ECO:0000259" key="7">
    <source>
        <dbReference type="Pfam" id="PF03328"/>
    </source>
</evidence>
<protein>
    <submittedName>
        <fullName evidence="8">Citrate lyase subunit beta/citryl-CoA lyase</fullName>
    </submittedName>
</protein>
<accession>A0A560J0G7</accession>
<dbReference type="OrthoDB" id="9800547at2"/>
<keyword evidence="4 6" id="KW-0460">Magnesium</keyword>
<feature type="binding site" evidence="6">
    <location>
        <position position="155"/>
    </location>
    <ligand>
        <name>Mg(2+)</name>
        <dbReference type="ChEBI" id="CHEBI:18420"/>
    </ligand>
</feature>
<dbReference type="GO" id="GO:0000287">
    <property type="term" value="F:magnesium ion binding"/>
    <property type="evidence" value="ECO:0007669"/>
    <property type="project" value="TreeGrafter"/>
</dbReference>
<gene>
    <name evidence="8" type="ORF">FBZ92_10555</name>
</gene>
<keyword evidence="3 6" id="KW-0479">Metal-binding</keyword>
<name>A0A560J0G7_9PROT</name>
<feature type="binding site" evidence="5">
    <location>
        <position position="128"/>
    </location>
    <ligand>
        <name>substrate</name>
    </ligand>
</feature>
<dbReference type="Pfam" id="PF03328">
    <property type="entry name" value="HpcH_HpaI"/>
    <property type="match status" value="1"/>
</dbReference>
<dbReference type="GO" id="GO:0006107">
    <property type="term" value="P:oxaloacetate metabolic process"/>
    <property type="evidence" value="ECO:0007669"/>
    <property type="project" value="TreeGrafter"/>
</dbReference>
<evidence type="ECO:0000313" key="9">
    <source>
        <dbReference type="Proteomes" id="UP000318050"/>
    </source>
</evidence>